<dbReference type="Pfam" id="PF20036">
    <property type="entry name" value="Gp13-like"/>
    <property type="match status" value="1"/>
</dbReference>
<evidence type="ECO:0000313" key="2">
    <source>
        <dbReference type="Proteomes" id="UP000241639"/>
    </source>
</evidence>
<dbReference type="OrthoDB" id="6440753at2"/>
<comment type="caution">
    <text evidence="1">The sequence shown here is derived from an EMBL/GenBank/DDBJ whole genome shotgun (WGS) entry which is preliminary data.</text>
</comment>
<dbReference type="AlphaFoldDB" id="A0A2T4Z926"/>
<accession>A0A2T4Z926</accession>
<keyword evidence="2" id="KW-1185">Reference proteome</keyword>
<name>A0A2T4Z926_9BACL</name>
<proteinExistence type="predicted"/>
<dbReference type="InterPro" id="IPR045404">
    <property type="entry name" value="Gp13-like"/>
</dbReference>
<organism evidence="1 2">
    <name type="scientific">Desmospora activa DSM 45169</name>
    <dbReference type="NCBI Taxonomy" id="1121389"/>
    <lineage>
        <taxon>Bacteria</taxon>
        <taxon>Bacillati</taxon>
        <taxon>Bacillota</taxon>
        <taxon>Bacilli</taxon>
        <taxon>Bacillales</taxon>
        <taxon>Thermoactinomycetaceae</taxon>
        <taxon>Desmospora</taxon>
    </lineage>
</organism>
<sequence>MAVGGNPTRVADVIVPEVFNGYVIERTAELSALVQSGIIVPNNELDRLASSGGTVINMPYWQDLSGDDEVLEDSPGWALTPQKITADVDKAHLLMRGKAWAASDLSKALSGDDPMQAIGNLAAAYWSRQQQKTLLAILEGVFASGTLDSNQLDADLPMDGNVFVDGKFKMGDNHDKLTAIMMHSVVLANLTKNDLIETERDSDGRIIQSFMGHRVVVDDGLPVENGKYTSYLFGVGAIGYGDGAAPVPVEVDRHSLGGYDVLINRRHFLLHPRGIRFTSQVVAKDAPSNIELTNGSNWQRVYEPKNVRIVQVKTQEVTPPSGD</sequence>
<dbReference type="RefSeq" id="WP_107725187.1">
    <property type="nucleotide sequence ID" value="NZ_PZZP01000001.1"/>
</dbReference>
<dbReference type="EMBL" id="PZZP01000001">
    <property type="protein sequence ID" value="PTM58375.1"/>
    <property type="molecule type" value="Genomic_DNA"/>
</dbReference>
<gene>
    <name evidence="1" type="ORF">C8J48_0957</name>
</gene>
<dbReference type="Proteomes" id="UP000241639">
    <property type="component" value="Unassembled WGS sequence"/>
</dbReference>
<evidence type="ECO:0008006" key="3">
    <source>
        <dbReference type="Google" id="ProtNLM"/>
    </source>
</evidence>
<protein>
    <recommendedName>
        <fullName evidence="3">Coat protein</fullName>
    </recommendedName>
</protein>
<evidence type="ECO:0000313" key="1">
    <source>
        <dbReference type="EMBL" id="PTM58375.1"/>
    </source>
</evidence>
<reference evidence="1 2" key="1">
    <citation type="submission" date="2018-04" db="EMBL/GenBank/DDBJ databases">
        <title>Genomic Encyclopedia of Archaeal and Bacterial Type Strains, Phase II (KMG-II): from individual species to whole genera.</title>
        <authorList>
            <person name="Goeker M."/>
        </authorList>
    </citation>
    <scope>NUCLEOTIDE SEQUENCE [LARGE SCALE GENOMIC DNA]</scope>
    <source>
        <strain evidence="1 2">DSM 45169</strain>
    </source>
</reference>